<reference evidence="1" key="1">
    <citation type="journal article" date="2011" name="World J. Microbiol. Biotechnol.">
        <title>Construction and characterization of a full-length cDNA library from mycobiont of Endocarpon pusillum (lichen-forming Ascomycota).</title>
        <authorList>
            <person name="Wang Y.-Y."/>
            <person name="Zhang T."/>
            <person name="Zhou Q.-M."/>
            <person name="Wei J.-C."/>
        </authorList>
    </citation>
    <scope>NUCLEOTIDE SEQUENCE</scope>
</reference>
<sequence length="216" mass="22973">MRTDACCLKTWIQTMSSSTVIIPVPSSLAQIDVSSPIPTSATKITNPNAANDQKSRTTLLTPQTLPSQTRKSLLNHLQATDSIPTLNDLLTATLTQSTTTKPPGAAEWSSRVHTLALELLRSGACAPAFSELMNEVTRRALSAPPTDAAGLQGEQGARVGVGTIILPNGSYGEDGLPDVKIPKEVIEKGIGFLKERVRGDIEIVDDDGNDKEEGEE</sequence>
<dbReference type="EMBL" id="HM193217">
    <property type="protein sequence ID" value="AEH41542.1"/>
    <property type="molecule type" value="mRNA"/>
</dbReference>
<organism evidence="1">
    <name type="scientific">Endocarpon pusillum</name>
    <dbReference type="NCBI Taxonomy" id="364733"/>
    <lineage>
        <taxon>Eukaryota</taxon>
        <taxon>Fungi</taxon>
        <taxon>Dikarya</taxon>
        <taxon>Ascomycota</taxon>
        <taxon>Pezizomycotina</taxon>
        <taxon>Eurotiomycetes</taxon>
        <taxon>Chaetothyriomycetidae</taxon>
        <taxon>Verrucariales</taxon>
        <taxon>Verrucariaceae</taxon>
        <taxon>Endocarpon</taxon>
    </lineage>
</organism>
<proteinExistence type="evidence at transcript level"/>
<name>F8QX26_9EURO</name>
<protein>
    <submittedName>
        <fullName evidence="1">Uncharacterized protein</fullName>
    </submittedName>
</protein>
<evidence type="ECO:0000313" key="1">
    <source>
        <dbReference type="EMBL" id="AEH41542.1"/>
    </source>
</evidence>
<dbReference type="AlphaFoldDB" id="F8QX26"/>
<accession>F8QX26</accession>